<gene>
    <name evidence="8" type="ORF">B5M45_14235</name>
</gene>
<evidence type="ECO:0000313" key="8">
    <source>
        <dbReference type="EMBL" id="ORJ60053.1"/>
    </source>
</evidence>
<dbReference type="PANTHER" id="PTHR43350:SF19">
    <property type="entry name" value="D-GULOSIDE 3-DEHYDROGENASE"/>
    <property type="match status" value="1"/>
</dbReference>
<feature type="domain" description="Alcohol dehydrogenase-like N-terminal" evidence="7">
    <location>
        <begin position="27"/>
        <end position="92"/>
    </location>
</feature>
<evidence type="ECO:0000256" key="1">
    <source>
        <dbReference type="ARBA" id="ARBA00001947"/>
    </source>
</evidence>
<protein>
    <submittedName>
        <fullName evidence="8">Alcohol dehydrogenase</fullName>
    </submittedName>
</protein>
<dbReference type="Gene3D" id="3.40.50.720">
    <property type="entry name" value="NAD(P)-binding Rossmann-like Domain"/>
    <property type="match status" value="1"/>
</dbReference>
<organism evidence="8 9">
    <name type="scientific">Mycobacterium simiae</name>
    <name type="common">Mycobacterium habana</name>
    <dbReference type="NCBI Taxonomy" id="1784"/>
    <lineage>
        <taxon>Bacteria</taxon>
        <taxon>Bacillati</taxon>
        <taxon>Actinomycetota</taxon>
        <taxon>Actinomycetes</taxon>
        <taxon>Mycobacteriales</taxon>
        <taxon>Mycobacteriaceae</taxon>
        <taxon>Mycobacterium</taxon>
        <taxon>Mycobacterium simiae complex</taxon>
    </lineage>
</organism>
<dbReference type="Pfam" id="PF00107">
    <property type="entry name" value="ADH_zinc_N"/>
    <property type="match status" value="1"/>
</dbReference>
<dbReference type="InterPro" id="IPR013149">
    <property type="entry name" value="ADH-like_C"/>
</dbReference>
<dbReference type="Pfam" id="PF08240">
    <property type="entry name" value="ADH_N"/>
    <property type="match status" value="1"/>
</dbReference>
<keyword evidence="9" id="KW-1185">Reference proteome</keyword>
<dbReference type="SUPFAM" id="SSF50129">
    <property type="entry name" value="GroES-like"/>
    <property type="match status" value="1"/>
</dbReference>
<dbReference type="EMBL" id="MZZM01000018">
    <property type="protein sequence ID" value="ORJ60053.1"/>
    <property type="molecule type" value="Genomic_DNA"/>
</dbReference>
<dbReference type="Proteomes" id="UP000193040">
    <property type="component" value="Unassembled WGS sequence"/>
</dbReference>
<dbReference type="RefSeq" id="WP_084950767.1">
    <property type="nucleotide sequence ID" value="NZ_MZZM01000018.1"/>
</dbReference>
<dbReference type="AlphaFoldDB" id="A0A1X0Y4I1"/>
<keyword evidence="4" id="KW-0862">Zinc</keyword>
<evidence type="ECO:0000256" key="2">
    <source>
        <dbReference type="ARBA" id="ARBA00008072"/>
    </source>
</evidence>
<name>A0A1X0Y4I1_MYCSI</name>
<evidence type="ECO:0000256" key="3">
    <source>
        <dbReference type="ARBA" id="ARBA00022723"/>
    </source>
</evidence>
<accession>A0A1X0Y4I1</accession>
<evidence type="ECO:0000313" key="9">
    <source>
        <dbReference type="Proteomes" id="UP000193040"/>
    </source>
</evidence>
<dbReference type="GO" id="GO:0016491">
    <property type="term" value="F:oxidoreductase activity"/>
    <property type="evidence" value="ECO:0007669"/>
    <property type="project" value="UniProtKB-KW"/>
</dbReference>
<evidence type="ECO:0000259" key="6">
    <source>
        <dbReference type="Pfam" id="PF00107"/>
    </source>
</evidence>
<dbReference type="STRING" id="1784.VC42_16150"/>
<evidence type="ECO:0000259" key="7">
    <source>
        <dbReference type="Pfam" id="PF08240"/>
    </source>
</evidence>
<dbReference type="Gene3D" id="3.90.180.10">
    <property type="entry name" value="Medium-chain alcohol dehydrogenases, catalytic domain"/>
    <property type="match status" value="2"/>
</dbReference>
<keyword evidence="5" id="KW-0560">Oxidoreductase</keyword>
<sequence>MWSYRIIAPYQFERTCIATKTAEQLADGQVLLRFLAAGVCGSDLPAFRGAKGRLPGDDGLSAAEKDGFPIHEVAGEVIASRHPEHRPGDRVVGWASGFDGLMERVISHGDGLAGYDPALSPAQAVGLQPLACVLFACEQLPDLAGRHVAIIGLGSIGLLFSYLAKAAGARRVTGVDPVDRQSLATTFGVDDIIRATSDRWVSQLSPSDRADVVIEAVGHQVATLGHAISAAAPGGTVFYFGVADDEAYPINMRLMLRNNLTLKSGVTLDRRRVLEDAGKFAADQPELLGRYLTHTFGVHDVHDVQGAFELACRPVPERVKIAIAQ</sequence>
<feature type="domain" description="Alcohol dehydrogenase-like C-terminal" evidence="6">
    <location>
        <begin position="156"/>
        <end position="266"/>
    </location>
</feature>
<comment type="cofactor">
    <cofactor evidence="1">
        <name>Zn(2+)</name>
        <dbReference type="ChEBI" id="CHEBI:29105"/>
    </cofactor>
</comment>
<dbReference type="InterPro" id="IPR036291">
    <property type="entry name" value="NAD(P)-bd_dom_sf"/>
</dbReference>
<comment type="caution">
    <text evidence="8">The sequence shown here is derived from an EMBL/GenBank/DDBJ whole genome shotgun (WGS) entry which is preliminary data.</text>
</comment>
<dbReference type="SUPFAM" id="SSF51735">
    <property type="entry name" value="NAD(P)-binding Rossmann-fold domains"/>
    <property type="match status" value="1"/>
</dbReference>
<reference evidence="8 9" key="1">
    <citation type="submission" date="2017-03" db="EMBL/GenBank/DDBJ databases">
        <title>Genomic insights into Mycobacterium simiae human colonization.</title>
        <authorList>
            <person name="Steffani J.L."/>
            <person name="Brunck M.E."/>
            <person name="Cruz E."/>
            <person name="Montiel R."/>
            <person name="Barona F."/>
        </authorList>
    </citation>
    <scope>NUCLEOTIDE SEQUENCE [LARGE SCALE GENOMIC DNA]</scope>
    <source>
        <strain evidence="8 9">MsiGto</strain>
    </source>
</reference>
<dbReference type="InterPro" id="IPR011032">
    <property type="entry name" value="GroES-like_sf"/>
</dbReference>
<evidence type="ECO:0000256" key="4">
    <source>
        <dbReference type="ARBA" id="ARBA00022833"/>
    </source>
</evidence>
<dbReference type="GO" id="GO:0046872">
    <property type="term" value="F:metal ion binding"/>
    <property type="evidence" value="ECO:0007669"/>
    <property type="project" value="UniProtKB-KW"/>
</dbReference>
<dbReference type="InterPro" id="IPR013154">
    <property type="entry name" value="ADH-like_N"/>
</dbReference>
<keyword evidence="3" id="KW-0479">Metal-binding</keyword>
<comment type="similarity">
    <text evidence="2">Belongs to the zinc-containing alcohol dehydrogenase family.</text>
</comment>
<dbReference type="PANTHER" id="PTHR43350">
    <property type="entry name" value="NAD-DEPENDENT ALCOHOL DEHYDROGENASE"/>
    <property type="match status" value="1"/>
</dbReference>
<evidence type="ECO:0000256" key="5">
    <source>
        <dbReference type="ARBA" id="ARBA00023002"/>
    </source>
</evidence>
<proteinExistence type="inferred from homology"/>